<protein>
    <submittedName>
        <fullName evidence="10">ATP-binding cassette (ABC) Superfamily</fullName>
    </submittedName>
</protein>
<dbReference type="GO" id="GO:0005524">
    <property type="term" value="F:ATP binding"/>
    <property type="evidence" value="ECO:0007669"/>
    <property type="project" value="UniProtKB-KW"/>
</dbReference>
<dbReference type="GO" id="GO:0016020">
    <property type="term" value="C:membrane"/>
    <property type="evidence" value="ECO:0007669"/>
    <property type="project" value="UniProtKB-SubCell"/>
</dbReference>
<keyword evidence="3" id="KW-0813">Transport</keyword>
<proteinExistence type="inferred from homology"/>
<comment type="similarity">
    <text evidence="2">Belongs to the ABC transporter superfamily. ABCG family. Eye pigment precursor importer (TC 3.A.1.204) subfamily.</text>
</comment>
<evidence type="ECO:0000256" key="3">
    <source>
        <dbReference type="ARBA" id="ARBA00022448"/>
    </source>
</evidence>
<name>A0A2P4XYA0_9STRA</name>
<evidence type="ECO:0000313" key="10">
    <source>
        <dbReference type="EMBL" id="POM70540.1"/>
    </source>
</evidence>
<comment type="subcellular location">
    <subcellularLocation>
        <location evidence="1">Membrane</location>
        <topology evidence="1">Multi-pass membrane protein</topology>
    </subcellularLocation>
</comment>
<dbReference type="AlphaFoldDB" id="A0A2P4XYA0"/>
<feature type="transmembrane region" description="Helical" evidence="7">
    <location>
        <begin position="77"/>
        <end position="97"/>
    </location>
</feature>
<dbReference type="InterPro" id="IPR052215">
    <property type="entry name" value="Plant_ABCG"/>
</dbReference>
<evidence type="ECO:0000256" key="6">
    <source>
        <dbReference type="ARBA" id="ARBA00023136"/>
    </source>
</evidence>
<evidence type="ECO:0000256" key="8">
    <source>
        <dbReference type="SAM" id="SignalP"/>
    </source>
</evidence>
<comment type="caution">
    <text evidence="10">The sequence shown here is derived from an EMBL/GenBank/DDBJ whole genome shotgun (WGS) entry which is preliminary data.</text>
</comment>
<keyword evidence="10" id="KW-0067">ATP-binding</keyword>
<evidence type="ECO:0000313" key="11">
    <source>
        <dbReference type="Proteomes" id="UP000237271"/>
    </source>
</evidence>
<dbReference type="Proteomes" id="UP000237271">
    <property type="component" value="Unassembled WGS sequence"/>
</dbReference>
<accession>A0A2P4XYA0</accession>
<dbReference type="InterPro" id="IPR013525">
    <property type="entry name" value="ABC2_TM"/>
</dbReference>
<keyword evidence="10" id="KW-0547">Nucleotide-binding</keyword>
<keyword evidence="5 7" id="KW-1133">Transmembrane helix</keyword>
<sequence>MGIALGAGLFGMFMLCEGFMVPFASIPTYWKWGYYIAFHTYSFESFMYEHFSHENTEEAWNLLKSYGMENVNVSRNMLILVGYAAVLQLAGITVLFLRFGRHKHH</sequence>
<dbReference type="PANTHER" id="PTHR48042">
    <property type="entry name" value="ABC TRANSPORTER G FAMILY MEMBER 11"/>
    <property type="match status" value="1"/>
</dbReference>
<feature type="domain" description="ABC-2 type transporter transmembrane" evidence="9">
    <location>
        <begin position="2"/>
        <end position="48"/>
    </location>
</feature>
<keyword evidence="6 7" id="KW-0472">Membrane</keyword>
<feature type="chain" id="PRO_5015184172" evidence="8">
    <location>
        <begin position="19"/>
        <end position="105"/>
    </location>
</feature>
<gene>
    <name evidence="10" type="ORF">PHPALM_13001</name>
</gene>
<organism evidence="10 11">
    <name type="scientific">Phytophthora palmivora</name>
    <dbReference type="NCBI Taxonomy" id="4796"/>
    <lineage>
        <taxon>Eukaryota</taxon>
        <taxon>Sar</taxon>
        <taxon>Stramenopiles</taxon>
        <taxon>Oomycota</taxon>
        <taxon>Peronosporomycetes</taxon>
        <taxon>Peronosporales</taxon>
        <taxon>Peronosporaceae</taxon>
        <taxon>Phytophthora</taxon>
    </lineage>
</organism>
<evidence type="ECO:0000256" key="4">
    <source>
        <dbReference type="ARBA" id="ARBA00022692"/>
    </source>
</evidence>
<keyword evidence="4 7" id="KW-0812">Transmembrane</keyword>
<keyword evidence="11" id="KW-1185">Reference proteome</keyword>
<feature type="signal peptide" evidence="8">
    <location>
        <begin position="1"/>
        <end position="18"/>
    </location>
</feature>
<evidence type="ECO:0000256" key="1">
    <source>
        <dbReference type="ARBA" id="ARBA00004141"/>
    </source>
</evidence>
<evidence type="ECO:0000256" key="5">
    <source>
        <dbReference type="ARBA" id="ARBA00022989"/>
    </source>
</evidence>
<dbReference type="PANTHER" id="PTHR48042:SF11">
    <property type="entry name" value="ABC TRANSPORTER G FAMILY MEMBER 11"/>
    <property type="match status" value="1"/>
</dbReference>
<dbReference type="GO" id="GO:0140359">
    <property type="term" value="F:ABC-type transporter activity"/>
    <property type="evidence" value="ECO:0007669"/>
    <property type="project" value="InterPro"/>
</dbReference>
<evidence type="ECO:0000256" key="7">
    <source>
        <dbReference type="SAM" id="Phobius"/>
    </source>
</evidence>
<dbReference type="OrthoDB" id="10345265at2759"/>
<evidence type="ECO:0000259" key="9">
    <source>
        <dbReference type="Pfam" id="PF01061"/>
    </source>
</evidence>
<evidence type="ECO:0000256" key="2">
    <source>
        <dbReference type="ARBA" id="ARBA00005814"/>
    </source>
</evidence>
<keyword evidence="8" id="KW-0732">Signal</keyword>
<dbReference type="Pfam" id="PF01061">
    <property type="entry name" value="ABC2_membrane"/>
    <property type="match status" value="1"/>
</dbReference>
<reference evidence="10 11" key="1">
    <citation type="journal article" date="2017" name="Genome Biol. Evol.">
        <title>Phytophthora megakarya and P. palmivora, closely related causal agents of cacao black pod rot, underwent increases in genome sizes and gene numbers by different mechanisms.</title>
        <authorList>
            <person name="Ali S.S."/>
            <person name="Shao J."/>
            <person name="Lary D.J."/>
            <person name="Kronmiller B."/>
            <person name="Shen D."/>
            <person name="Strem M.D."/>
            <person name="Amoako-Attah I."/>
            <person name="Akrofi A.Y."/>
            <person name="Begoude B.A."/>
            <person name="Ten Hoopen G.M."/>
            <person name="Coulibaly K."/>
            <person name="Kebe B.I."/>
            <person name="Melnick R.L."/>
            <person name="Guiltinan M.J."/>
            <person name="Tyler B.M."/>
            <person name="Meinhardt L.W."/>
            <person name="Bailey B.A."/>
        </authorList>
    </citation>
    <scope>NUCLEOTIDE SEQUENCE [LARGE SCALE GENOMIC DNA]</scope>
    <source>
        <strain evidence="11">sbr112.9</strain>
    </source>
</reference>
<dbReference type="EMBL" id="NCKW01006940">
    <property type="protein sequence ID" value="POM70540.1"/>
    <property type="molecule type" value="Genomic_DNA"/>
</dbReference>